<organism evidence="2 3">
    <name type="scientific">Agrobacterium burrii</name>
    <dbReference type="NCBI Taxonomy" id="2815339"/>
    <lineage>
        <taxon>Bacteria</taxon>
        <taxon>Pseudomonadati</taxon>
        <taxon>Pseudomonadota</taxon>
        <taxon>Alphaproteobacteria</taxon>
        <taxon>Hyphomicrobiales</taxon>
        <taxon>Rhizobiaceae</taxon>
        <taxon>Rhizobium/Agrobacterium group</taxon>
        <taxon>Agrobacterium</taxon>
        <taxon>Agrobacterium tumefaciens complex</taxon>
    </lineage>
</organism>
<reference evidence="2 3" key="1">
    <citation type="submission" date="2021-03" db="EMBL/GenBank/DDBJ databases">
        <title>Whole genome sequence of Agrobacterium sp. strain Rnr.</title>
        <authorList>
            <person name="Mafakheri H."/>
            <person name="Taghavi S.M."/>
            <person name="Nemanja K."/>
            <person name="Osdaghi E."/>
        </authorList>
    </citation>
    <scope>NUCLEOTIDE SEQUENCE [LARGE SCALE GENOMIC DNA]</scope>
    <source>
        <strain evidence="2 3">Rnr</strain>
    </source>
</reference>
<keyword evidence="1" id="KW-0812">Transmembrane</keyword>
<proteinExistence type="predicted"/>
<accession>A0ABS3EK78</accession>
<comment type="caution">
    <text evidence="2">The sequence shown here is derived from an EMBL/GenBank/DDBJ whole genome shotgun (WGS) entry which is preliminary data.</text>
</comment>
<dbReference type="EMBL" id="JAFLNA010000008">
    <property type="protein sequence ID" value="MBO0132367.1"/>
    <property type="molecule type" value="Genomic_DNA"/>
</dbReference>
<feature type="transmembrane region" description="Helical" evidence="1">
    <location>
        <begin position="20"/>
        <end position="42"/>
    </location>
</feature>
<evidence type="ECO:0000256" key="1">
    <source>
        <dbReference type="SAM" id="Phobius"/>
    </source>
</evidence>
<keyword evidence="3" id="KW-1185">Reference proteome</keyword>
<keyword evidence="1" id="KW-0472">Membrane</keyword>
<name>A0ABS3EK78_9HYPH</name>
<keyword evidence="1" id="KW-1133">Transmembrane helix</keyword>
<evidence type="ECO:0000313" key="3">
    <source>
        <dbReference type="Proteomes" id="UP000664699"/>
    </source>
</evidence>
<protein>
    <submittedName>
        <fullName evidence="2">Uncharacterized protein</fullName>
    </submittedName>
</protein>
<sequence length="216" mass="24853">METTAHSVCAHLESCWQWLAVNLTALNTVPVAVYSAIILFLVKEALEWRRRKRADDRKIRVYKMVLAHECERIHWFVKSMRDKALQVRRARGGYIVRSDASGRIRFVHMRTTVEEGSSSMLPNVHEAAFEKYAIEVAYLDEQFAQKVRAAVQAALTLKHIRASVIDYADPEYEYASDGFYSAFWSYVDRELEATFEPVADLYMVCTGNVLSNFSLL</sequence>
<evidence type="ECO:0000313" key="2">
    <source>
        <dbReference type="EMBL" id="MBO0132367.1"/>
    </source>
</evidence>
<dbReference type="RefSeq" id="WP_207134774.1">
    <property type="nucleotide sequence ID" value="NZ_JAFLNA010000008.1"/>
</dbReference>
<dbReference type="Proteomes" id="UP000664699">
    <property type="component" value="Unassembled WGS sequence"/>
</dbReference>
<gene>
    <name evidence="2" type="ORF">JZX89_16660</name>
</gene>